<gene>
    <name evidence="2" type="ORF">QC763_207420</name>
</gene>
<comment type="similarity">
    <text evidence="1">Belongs to the avfA family.</text>
</comment>
<sequence length="318" mass="34278">MSTYALLGATGATGTSILHHLLQNPPQDLIQLNILVRSKPKLLQTFPTLLSSRPPPPFKIHIFEGTSTSPHSLTPCLTSATTILNCVGTNASNPGTTLHSTTASAIVSSLTTISLTNKSHYQPPTILQLRTASLNPALSSQVPKLVHSVVSFCLHNSYSDLEEACNLYIPASGNGLLNYILIDPPTLHESPPTGYSLITRADEKQDVALSYADLGAAMCELATTRERLHGKAVGVTARGKVREKWMPLMGYLIKGAMGRVGERLREGVTFLYGPMAPFFAIVCDSRDDDDDDDDDECFGGAGSGMLVLEWLAEEWGRV</sequence>
<dbReference type="Proteomes" id="UP001326199">
    <property type="component" value="Unassembled WGS sequence"/>
</dbReference>
<dbReference type="RefSeq" id="XP_062768619.1">
    <property type="nucleotide sequence ID" value="XM_062909800.1"/>
</dbReference>
<organism evidence="2 3">
    <name type="scientific">Podospora pseudopauciseta</name>
    <dbReference type="NCBI Taxonomy" id="2093780"/>
    <lineage>
        <taxon>Eukaryota</taxon>
        <taxon>Fungi</taxon>
        <taxon>Dikarya</taxon>
        <taxon>Ascomycota</taxon>
        <taxon>Pezizomycotina</taxon>
        <taxon>Sordariomycetes</taxon>
        <taxon>Sordariomycetidae</taxon>
        <taxon>Sordariales</taxon>
        <taxon>Podosporaceae</taxon>
        <taxon>Podospora</taxon>
    </lineage>
</organism>
<dbReference type="PANTHER" id="PTHR43355:SF2">
    <property type="entry name" value="FLAVIN REDUCTASE (NADPH)"/>
    <property type="match status" value="1"/>
</dbReference>
<dbReference type="Gene3D" id="3.40.50.720">
    <property type="entry name" value="NAD(P)-binding Rossmann-like Domain"/>
    <property type="match status" value="1"/>
</dbReference>
<protein>
    <recommendedName>
        <fullName evidence="4">NAD(P)-binding domain-containing protein</fullName>
    </recommendedName>
</protein>
<dbReference type="PANTHER" id="PTHR43355">
    <property type="entry name" value="FLAVIN REDUCTASE (NADPH)"/>
    <property type="match status" value="1"/>
</dbReference>
<evidence type="ECO:0000256" key="1">
    <source>
        <dbReference type="ARBA" id="ARBA00038376"/>
    </source>
</evidence>
<proteinExistence type="inferred from homology"/>
<evidence type="ECO:0000313" key="2">
    <source>
        <dbReference type="EMBL" id="KAK4669949.1"/>
    </source>
</evidence>
<dbReference type="EMBL" id="JAFFHB010000002">
    <property type="protein sequence ID" value="KAK4669949.1"/>
    <property type="molecule type" value="Genomic_DNA"/>
</dbReference>
<evidence type="ECO:0008006" key="4">
    <source>
        <dbReference type="Google" id="ProtNLM"/>
    </source>
</evidence>
<dbReference type="InterPro" id="IPR036291">
    <property type="entry name" value="NAD(P)-bd_dom_sf"/>
</dbReference>
<comment type="caution">
    <text evidence="2">The sequence shown here is derived from an EMBL/GenBank/DDBJ whole genome shotgun (WGS) entry which is preliminary data.</text>
</comment>
<dbReference type="SUPFAM" id="SSF51735">
    <property type="entry name" value="NAD(P)-binding Rossmann-fold domains"/>
    <property type="match status" value="1"/>
</dbReference>
<accession>A0ABR0HPU9</accession>
<name>A0ABR0HPU9_9PEZI</name>
<keyword evidence="3" id="KW-1185">Reference proteome</keyword>
<dbReference type="InterPro" id="IPR051606">
    <property type="entry name" value="Polyketide_Oxido-like"/>
</dbReference>
<reference evidence="2 3" key="1">
    <citation type="journal article" date="2023" name="bioRxiv">
        <title>High-quality genome assemblies of four members of thePodospora anserinaspecies complex.</title>
        <authorList>
            <person name="Ament-Velasquez S.L."/>
            <person name="Vogan A.A."/>
            <person name="Wallerman O."/>
            <person name="Hartmann F."/>
            <person name="Gautier V."/>
            <person name="Silar P."/>
            <person name="Giraud T."/>
            <person name="Johannesson H."/>
        </authorList>
    </citation>
    <scope>NUCLEOTIDE SEQUENCE [LARGE SCALE GENOMIC DNA]</scope>
    <source>
        <strain evidence="2 3">CBS 411.78</strain>
    </source>
</reference>
<evidence type="ECO:0000313" key="3">
    <source>
        <dbReference type="Proteomes" id="UP001326199"/>
    </source>
</evidence>
<dbReference type="GeneID" id="87930143"/>